<dbReference type="InterPro" id="IPR036388">
    <property type="entry name" value="WH-like_DNA-bd_sf"/>
</dbReference>
<dbReference type="CDD" id="cd06171">
    <property type="entry name" value="Sigma70_r4"/>
    <property type="match status" value="1"/>
</dbReference>
<keyword evidence="3" id="KW-0805">Transcription regulation</keyword>
<evidence type="ECO:0000313" key="9">
    <source>
        <dbReference type="EMBL" id="RVW02307.1"/>
    </source>
</evidence>
<evidence type="ECO:0000256" key="4">
    <source>
        <dbReference type="ARBA" id="ARBA00023082"/>
    </source>
</evidence>
<evidence type="ECO:0000259" key="7">
    <source>
        <dbReference type="Pfam" id="PF04542"/>
    </source>
</evidence>
<dbReference type="Pfam" id="PF04542">
    <property type="entry name" value="Sigma70_r2"/>
    <property type="match status" value="1"/>
</dbReference>
<dbReference type="InterPro" id="IPR014284">
    <property type="entry name" value="RNA_pol_sigma-70_dom"/>
</dbReference>
<organism evidence="9 10">
    <name type="scientific">Rhodococcus spongiicola</name>
    <dbReference type="NCBI Taxonomy" id="2487352"/>
    <lineage>
        <taxon>Bacteria</taxon>
        <taxon>Bacillati</taxon>
        <taxon>Actinomycetota</taxon>
        <taxon>Actinomycetes</taxon>
        <taxon>Mycobacteriales</taxon>
        <taxon>Nocardiaceae</taxon>
        <taxon>Rhodococcus</taxon>
    </lineage>
</organism>
<dbReference type="SUPFAM" id="SSF54427">
    <property type="entry name" value="NTF2-like"/>
    <property type="match status" value="1"/>
</dbReference>
<dbReference type="Gene3D" id="1.10.10.10">
    <property type="entry name" value="Winged helix-like DNA-binding domain superfamily/Winged helix DNA-binding domain"/>
    <property type="match status" value="1"/>
</dbReference>
<dbReference type="Gene3D" id="1.10.1740.10">
    <property type="match status" value="1"/>
</dbReference>
<keyword evidence="5" id="KW-0238">DNA-binding</keyword>
<comment type="subunit">
    <text evidence="2">Interacts transiently with the RNA polymerase catalytic core formed by RpoA, RpoB, RpoC and RpoZ (2 alpha, 1 beta, 1 beta' and 1 omega subunit) to form the RNA polymerase holoenzyme that can initiate transcription.</text>
</comment>
<dbReference type="Pfam" id="PF08281">
    <property type="entry name" value="Sigma70_r4_2"/>
    <property type="match status" value="1"/>
</dbReference>
<dbReference type="NCBIfam" id="NF007214">
    <property type="entry name" value="PRK09636.1"/>
    <property type="match status" value="1"/>
</dbReference>
<evidence type="ECO:0000256" key="5">
    <source>
        <dbReference type="ARBA" id="ARBA00023125"/>
    </source>
</evidence>
<dbReference type="Proteomes" id="UP000284333">
    <property type="component" value="Unassembled WGS sequence"/>
</dbReference>
<feature type="domain" description="RNA polymerase sigma-70 region 2" evidence="7">
    <location>
        <begin position="11"/>
        <end position="72"/>
    </location>
</feature>
<evidence type="ECO:0000256" key="1">
    <source>
        <dbReference type="ARBA" id="ARBA00010641"/>
    </source>
</evidence>
<dbReference type="AlphaFoldDB" id="A0A438AUH1"/>
<accession>A0A438AUH1</accession>
<dbReference type="NCBIfam" id="TIGR02937">
    <property type="entry name" value="sigma70-ECF"/>
    <property type="match status" value="1"/>
</dbReference>
<name>A0A438AUH1_9NOCA</name>
<dbReference type="GO" id="GO:0006352">
    <property type="term" value="P:DNA-templated transcription initiation"/>
    <property type="evidence" value="ECO:0007669"/>
    <property type="project" value="InterPro"/>
</dbReference>
<evidence type="ECO:0000256" key="3">
    <source>
        <dbReference type="ARBA" id="ARBA00023015"/>
    </source>
</evidence>
<dbReference type="InterPro" id="IPR007627">
    <property type="entry name" value="RNA_pol_sigma70_r2"/>
</dbReference>
<feature type="domain" description="RNA polymerase sigma factor 70 region 4 type 2" evidence="8">
    <location>
        <begin position="115"/>
        <end position="167"/>
    </location>
</feature>
<evidence type="ECO:0000259" key="8">
    <source>
        <dbReference type="Pfam" id="PF08281"/>
    </source>
</evidence>
<protein>
    <submittedName>
        <fullName evidence="9">Sigma-70 family RNA polymerase sigma factor</fullName>
    </submittedName>
</protein>
<evidence type="ECO:0000313" key="10">
    <source>
        <dbReference type="Proteomes" id="UP000284333"/>
    </source>
</evidence>
<dbReference type="PANTHER" id="PTHR30173:SF43">
    <property type="entry name" value="ECF RNA POLYMERASE SIGMA FACTOR SIGI-RELATED"/>
    <property type="match status" value="1"/>
</dbReference>
<dbReference type="SUPFAM" id="SSF88946">
    <property type="entry name" value="Sigma2 domain of RNA polymerase sigma factors"/>
    <property type="match status" value="1"/>
</dbReference>
<dbReference type="PANTHER" id="PTHR30173">
    <property type="entry name" value="SIGMA 19 FACTOR"/>
    <property type="match status" value="1"/>
</dbReference>
<dbReference type="InterPro" id="IPR013249">
    <property type="entry name" value="RNA_pol_sigma70_r4_t2"/>
</dbReference>
<dbReference type="OrthoDB" id="3211555at2"/>
<sequence>MNFARGSRDYEHLFGIAYRTLGSAHDAEDAVQDAVVRWQSLTDDEREAIRVPLAWMTRAVGRICLDQLGSARARRESYAGIWLPEPVPGTVGPVASSPRPPDPADTVTLDESVSLALLRAMESLTPGERVALILHDVFGMPFAEIGDIVGRSPEACRQLASTARRHLRAAPRFEADDGQRGKVVHAFAVACTTGDLAALMDVLAPGVVSRADGGGLPGIARVPVVGADRVARYLLGIVARSESHGLTINSRFETVNNHAGLVILFDDQVAAVVDLAVAEGKVHEIAIVMNPDKLASWTVR</sequence>
<dbReference type="GO" id="GO:0016987">
    <property type="term" value="F:sigma factor activity"/>
    <property type="evidence" value="ECO:0007669"/>
    <property type="project" value="UniProtKB-KW"/>
</dbReference>
<dbReference type="InterPro" id="IPR052704">
    <property type="entry name" value="ECF_Sigma-70_Domain"/>
</dbReference>
<dbReference type="InterPro" id="IPR013324">
    <property type="entry name" value="RNA_pol_sigma_r3/r4-like"/>
</dbReference>
<dbReference type="InterPro" id="IPR013325">
    <property type="entry name" value="RNA_pol_sigma_r2"/>
</dbReference>
<evidence type="ECO:0000256" key="2">
    <source>
        <dbReference type="ARBA" id="ARBA00011344"/>
    </source>
</evidence>
<reference evidence="9 10" key="1">
    <citation type="submission" date="2018-11" db="EMBL/GenBank/DDBJ databases">
        <title>Rhodococcus spongicola sp. nov. and Rhodococcus xishaensis sp. nov. from marine sponges.</title>
        <authorList>
            <person name="Li L."/>
            <person name="Lin H.W."/>
        </authorList>
    </citation>
    <scope>NUCLEOTIDE SEQUENCE [LARGE SCALE GENOMIC DNA]</scope>
    <source>
        <strain evidence="9 10">LHW50502</strain>
    </source>
</reference>
<keyword evidence="6" id="KW-0804">Transcription</keyword>
<dbReference type="SUPFAM" id="SSF88659">
    <property type="entry name" value="Sigma3 and sigma4 domains of RNA polymerase sigma factors"/>
    <property type="match status" value="1"/>
</dbReference>
<gene>
    <name evidence="9" type="ORF">EF834_11880</name>
</gene>
<dbReference type="GO" id="GO:0003677">
    <property type="term" value="F:DNA binding"/>
    <property type="evidence" value="ECO:0007669"/>
    <property type="project" value="UniProtKB-KW"/>
</dbReference>
<proteinExistence type="inferred from homology"/>
<comment type="caution">
    <text evidence="9">The sequence shown here is derived from an EMBL/GenBank/DDBJ whole genome shotgun (WGS) entry which is preliminary data.</text>
</comment>
<keyword evidence="4" id="KW-0731">Sigma factor</keyword>
<dbReference type="RefSeq" id="WP_127947437.1">
    <property type="nucleotide sequence ID" value="NZ_RKLN01000004.1"/>
</dbReference>
<keyword evidence="10" id="KW-1185">Reference proteome</keyword>
<comment type="similarity">
    <text evidence="1">Belongs to the sigma-70 factor family. ECF subfamily.</text>
</comment>
<dbReference type="EMBL" id="RKLN01000004">
    <property type="protein sequence ID" value="RVW02307.1"/>
    <property type="molecule type" value="Genomic_DNA"/>
</dbReference>
<dbReference type="InterPro" id="IPR032710">
    <property type="entry name" value="NTF2-like_dom_sf"/>
</dbReference>
<evidence type="ECO:0000256" key="6">
    <source>
        <dbReference type="ARBA" id="ARBA00023163"/>
    </source>
</evidence>